<dbReference type="RefSeq" id="WP_203751027.1">
    <property type="nucleotide sequence ID" value="NZ_BAAAUC010000036.1"/>
</dbReference>
<organism evidence="1 2">
    <name type="scientific">Actinoplanes cyaneus</name>
    <dbReference type="NCBI Taxonomy" id="52696"/>
    <lineage>
        <taxon>Bacteria</taxon>
        <taxon>Bacillati</taxon>
        <taxon>Actinomycetota</taxon>
        <taxon>Actinomycetes</taxon>
        <taxon>Micromonosporales</taxon>
        <taxon>Micromonosporaceae</taxon>
        <taxon>Actinoplanes</taxon>
    </lineage>
</organism>
<reference evidence="1" key="1">
    <citation type="submission" date="2021-01" db="EMBL/GenBank/DDBJ databases">
        <title>Whole genome shotgun sequence of Actinoplanes cyaneus NBRC 14990.</title>
        <authorList>
            <person name="Komaki H."/>
            <person name="Tamura T."/>
        </authorList>
    </citation>
    <scope>NUCLEOTIDE SEQUENCE</scope>
    <source>
        <strain evidence="1">NBRC 14990</strain>
    </source>
</reference>
<keyword evidence="2" id="KW-1185">Reference proteome</keyword>
<dbReference type="EMBL" id="BOMH01000058">
    <property type="protein sequence ID" value="GID69169.1"/>
    <property type="molecule type" value="Genomic_DNA"/>
</dbReference>
<protein>
    <submittedName>
        <fullName evidence="1">Uncharacterized protein</fullName>
    </submittedName>
</protein>
<dbReference type="Proteomes" id="UP000619479">
    <property type="component" value="Unassembled WGS sequence"/>
</dbReference>
<comment type="caution">
    <text evidence="1">The sequence shown here is derived from an EMBL/GenBank/DDBJ whole genome shotgun (WGS) entry which is preliminary data.</text>
</comment>
<sequence length="89" mass="9444">MSAFAFVGPVVAIIALFLVTEVLTAVLPLILVITLVPPHERPGLAAVLSAANSGGQPRRSRWRQLRNTMTARRAAQAGRYSTSGRPGPP</sequence>
<name>A0A919MB21_9ACTN</name>
<accession>A0A919MB21</accession>
<evidence type="ECO:0000313" key="1">
    <source>
        <dbReference type="EMBL" id="GID69169.1"/>
    </source>
</evidence>
<gene>
    <name evidence="1" type="ORF">Acy02nite_70500</name>
</gene>
<dbReference type="AlphaFoldDB" id="A0A919MB21"/>
<evidence type="ECO:0000313" key="2">
    <source>
        <dbReference type="Proteomes" id="UP000619479"/>
    </source>
</evidence>
<proteinExistence type="predicted"/>